<protein>
    <recommendedName>
        <fullName evidence="3">GNAT family N-acetyltransferase</fullName>
    </recommendedName>
</protein>
<organism evidence="1 2">
    <name type="scientific">Terasakiella brassicae</name>
    <dbReference type="NCBI Taxonomy" id="1634917"/>
    <lineage>
        <taxon>Bacteria</taxon>
        <taxon>Pseudomonadati</taxon>
        <taxon>Pseudomonadota</taxon>
        <taxon>Alphaproteobacteria</taxon>
        <taxon>Rhodospirillales</taxon>
        <taxon>Terasakiellaceae</taxon>
        <taxon>Terasakiella</taxon>
    </lineage>
</organism>
<reference evidence="1" key="1">
    <citation type="journal article" date="2014" name="Int. J. Syst. Evol. Microbiol.">
        <title>Complete genome sequence of Corynebacterium casei LMG S-19264T (=DSM 44701T), isolated from a smear-ripened cheese.</title>
        <authorList>
            <consortium name="US DOE Joint Genome Institute (JGI-PGF)"/>
            <person name="Walter F."/>
            <person name="Albersmeier A."/>
            <person name="Kalinowski J."/>
            <person name="Ruckert C."/>
        </authorList>
    </citation>
    <scope>NUCLEOTIDE SEQUENCE</scope>
    <source>
        <strain evidence="1">CGMCC 1.15254</strain>
    </source>
</reference>
<dbReference type="Proteomes" id="UP000632498">
    <property type="component" value="Unassembled WGS sequence"/>
</dbReference>
<dbReference type="PANTHER" id="PTHR47017">
    <property type="entry name" value="ACYL-COA"/>
    <property type="match status" value="1"/>
</dbReference>
<keyword evidence="2" id="KW-1185">Reference proteome</keyword>
<reference evidence="1" key="2">
    <citation type="submission" date="2020-09" db="EMBL/GenBank/DDBJ databases">
        <authorList>
            <person name="Sun Q."/>
            <person name="Zhou Y."/>
        </authorList>
    </citation>
    <scope>NUCLEOTIDE SEQUENCE</scope>
    <source>
        <strain evidence="1">CGMCC 1.15254</strain>
    </source>
</reference>
<dbReference type="SUPFAM" id="SSF55729">
    <property type="entry name" value="Acyl-CoA N-acyltransferases (Nat)"/>
    <property type="match status" value="1"/>
</dbReference>
<evidence type="ECO:0000313" key="1">
    <source>
        <dbReference type="EMBL" id="GGF64238.1"/>
    </source>
</evidence>
<dbReference type="AlphaFoldDB" id="A0A917FAB0"/>
<evidence type="ECO:0000313" key="2">
    <source>
        <dbReference type="Proteomes" id="UP000632498"/>
    </source>
</evidence>
<dbReference type="EMBL" id="BMHV01000011">
    <property type="protein sequence ID" value="GGF64238.1"/>
    <property type="molecule type" value="Genomic_DNA"/>
</dbReference>
<dbReference type="PANTHER" id="PTHR47017:SF1">
    <property type="entry name" value="ACYL-COA"/>
    <property type="match status" value="1"/>
</dbReference>
<sequence length="380" mass="44022">MPKIAQFERINQIDPQMWDACVGEDNPFATHAFLCALEDSRCVHPDHGWLPQHLVLTDDSGQINACTPLYLKSHSYGEYVFDWSWAEAYERAGGRYYPKLLCAIPFTPVSGQRLLTHADCSTEDKKQLLTHLLAHADKIGVSSLHINFAQKKEWEMMQDLGMLGRIGHQYHWTNHHYENFDDFLNALSSRKRKAIRKERKAVIESGIKLTTLSGPEIQEHHWDAFYDFYLDTSGRKWGHPYLNRDFFSLLGQRLGDQTVLVLALQDQRIVAGALNLKGNDTLFGRYWGCLEDYRFLHFEACYYQAIDYAIANRLKRVEAGAQGQHKIQRGYLPVETYSAHWIANPSFRNAVDDFLEHDKTVNRMEMQELMKLSPYKTDSQ</sequence>
<name>A0A917FAB0_9PROT</name>
<dbReference type="InterPro" id="IPR007434">
    <property type="entry name" value="FemAB-like"/>
</dbReference>
<gene>
    <name evidence="1" type="ORF">GCM10011332_17890</name>
</gene>
<dbReference type="Gene3D" id="3.40.630.30">
    <property type="match status" value="1"/>
</dbReference>
<evidence type="ECO:0008006" key="3">
    <source>
        <dbReference type="Google" id="ProtNLM"/>
    </source>
</evidence>
<dbReference type="InterPro" id="IPR016181">
    <property type="entry name" value="Acyl_CoA_acyltransferase"/>
</dbReference>
<dbReference type="Pfam" id="PF04339">
    <property type="entry name" value="FemAB_like"/>
    <property type="match status" value="1"/>
</dbReference>
<comment type="caution">
    <text evidence="1">The sequence shown here is derived from an EMBL/GenBank/DDBJ whole genome shotgun (WGS) entry which is preliminary data.</text>
</comment>
<proteinExistence type="predicted"/>
<accession>A0A917FAB0</accession>